<dbReference type="SUPFAM" id="SSF56300">
    <property type="entry name" value="Metallo-dependent phosphatases"/>
    <property type="match status" value="1"/>
</dbReference>
<feature type="domain" description="Calcineurin-like phosphoesterase" evidence="3">
    <location>
        <begin position="13"/>
        <end position="224"/>
    </location>
</feature>
<dbReference type="GO" id="GO:0008758">
    <property type="term" value="F:UDP-2,3-diacylglucosamine hydrolase activity"/>
    <property type="evidence" value="ECO:0007669"/>
    <property type="project" value="TreeGrafter"/>
</dbReference>
<evidence type="ECO:0000256" key="1">
    <source>
        <dbReference type="ARBA" id="ARBA00022723"/>
    </source>
</evidence>
<name>A0A9D1JLH0_9FIRM</name>
<dbReference type="PANTHER" id="PTHR31302">
    <property type="entry name" value="TRANSMEMBRANE PROTEIN WITH METALLOPHOSPHOESTERASE DOMAIN-RELATED"/>
    <property type="match status" value="1"/>
</dbReference>
<dbReference type="Proteomes" id="UP000823935">
    <property type="component" value="Unassembled WGS sequence"/>
</dbReference>
<evidence type="ECO:0000259" key="3">
    <source>
        <dbReference type="Pfam" id="PF00149"/>
    </source>
</evidence>
<dbReference type="PANTHER" id="PTHR31302:SF31">
    <property type="entry name" value="PHOSPHODIESTERASE YAEI"/>
    <property type="match status" value="1"/>
</dbReference>
<protein>
    <submittedName>
        <fullName evidence="4">Metallophosphoesterase</fullName>
    </submittedName>
</protein>
<dbReference type="AlphaFoldDB" id="A0A9D1JLH0"/>
<dbReference type="InterPro" id="IPR004843">
    <property type="entry name" value="Calcineurin-like_PHP"/>
</dbReference>
<evidence type="ECO:0000313" key="4">
    <source>
        <dbReference type="EMBL" id="HIS33271.1"/>
    </source>
</evidence>
<dbReference type="Pfam" id="PF00149">
    <property type="entry name" value="Metallophos"/>
    <property type="match status" value="1"/>
</dbReference>
<dbReference type="GO" id="GO:0016020">
    <property type="term" value="C:membrane"/>
    <property type="evidence" value="ECO:0007669"/>
    <property type="project" value="GOC"/>
</dbReference>
<organism evidence="4 5">
    <name type="scientific">Candidatus Limivivens intestinipullorum</name>
    <dbReference type="NCBI Taxonomy" id="2840858"/>
    <lineage>
        <taxon>Bacteria</taxon>
        <taxon>Bacillati</taxon>
        <taxon>Bacillota</taxon>
        <taxon>Clostridia</taxon>
        <taxon>Lachnospirales</taxon>
        <taxon>Lachnospiraceae</taxon>
        <taxon>Lachnospiraceae incertae sedis</taxon>
        <taxon>Candidatus Limivivens</taxon>
    </lineage>
</organism>
<proteinExistence type="predicted"/>
<accession>A0A9D1JLH0</accession>
<gene>
    <name evidence="4" type="ORF">IAB44_17265</name>
</gene>
<comment type="caution">
    <text evidence="4">The sequence shown here is derived from an EMBL/GenBank/DDBJ whole genome shotgun (WGS) entry which is preliminary data.</text>
</comment>
<dbReference type="Gene3D" id="3.60.21.10">
    <property type="match status" value="1"/>
</dbReference>
<keyword evidence="1" id="KW-0479">Metal-binding</keyword>
<reference evidence="4" key="2">
    <citation type="journal article" date="2021" name="PeerJ">
        <title>Extensive microbial diversity within the chicken gut microbiome revealed by metagenomics and culture.</title>
        <authorList>
            <person name="Gilroy R."/>
            <person name="Ravi A."/>
            <person name="Getino M."/>
            <person name="Pursley I."/>
            <person name="Horton D.L."/>
            <person name="Alikhan N.F."/>
            <person name="Baker D."/>
            <person name="Gharbi K."/>
            <person name="Hall N."/>
            <person name="Watson M."/>
            <person name="Adriaenssens E.M."/>
            <person name="Foster-Nyarko E."/>
            <person name="Jarju S."/>
            <person name="Secka A."/>
            <person name="Antonio M."/>
            <person name="Oren A."/>
            <person name="Chaudhuri R.R."/>
            <person name="La Ragione R."/>
            <person name="Hildebrand F."/>
            <person name="Pallen M.J."/>
        </authorList>
    </citation>
    <scope>NUCLEOTIDE SEQUENCE</scope>
    <source>
        <strain evidence="4">CHK190-19873</strain>
    </source>
</reference>
<evidence type="ECO:0000313" key="5">
    <source>
        <dbReference type="Proteomes" id="UP000823935"/>
    </source>
</evidence>
<dbReference type="InterPro" id="IPR051158">
    <property type="entry name" value="Metallophosphoesterase_sf"/>
</dbReference>
<dbReference type="EMBL" id="DVIQ01000115">
    <property type="protein sequence ID" value="HIS33271.1"/>
    <property type="molecule type" value="Genomic_DNA"/>
</dbReference>
<dbReference type="GO" id="GO:0046872">
    <property type="term" value="F:metal ion binding"/>
    <property type="evidence" value="ECO:0007669"/>
    <property type="project" value="UniProtKB-KW"/>
</dbReference>
<dbReference type="GO" id="GO:0009245">
    <property type="term" value="P:lipid A biosynthetic process"/>
    <property type="evidence" value="ECO:0007669"/>
    <property type="project" value="TreeGrafter"/>
</dbReference>
<keyword evidence="2" id="KW-0378">Hydrolase</keyword>
<sequence length="306" mass="33848">MVETIYPIHGCPLRLALLTDLHNKDCRPAIASVRAYNPDIIAIAGDVIYGSRPNTDASSESCLSKAKEPLIVQAQTNVLPFLKACTDIAPTYFSLGNHEYLLCDEDLHLIRSAGVTLLDNTFTCLPFGKDKIVIGGLSSAYVNDYRRFKANLPDSERNTERYPRETSLSGAKGITTASERIPDTAWLTNFAAVPGYHILLSHHPEYFRLIPDQVELVLSGHAHGGQWRYWSPRTRRMEGLFAPGQGLWPALTSGIHDGPGGGHLVISRGLANTAKVPRINNPVEVVFIQPSAIGEMFRYTNQKRRK</sequence>
<evidence type="ECO:0000256" key="2">
    <source>
        <dbReference type="ARBA" id="ARBA00022801"/>
    </source>
</evidence>
<reference evidence="4" key="1">
    <citation type="submission" date="2020-10" db="EMBL/GenBank/DDBJ databases">
        <authorList>
            <person name="Gilroy R."/>
        </authorList>
    </citation>
    <scope>NUCLEOTIDE SEQUENCE</scope>
    <source>
        <strain evidence="4">CHK190-19873</strain>
    </source>
</reference>
<dbReference type="InterPro" id="IPR029052">
    <property type="entry name" value="Metallo-depent_PP-like"/>
</dbReference>